<dbReference type="PRINTS" id="PR00344">
    <property type="entry name" value="BCTRLSENSOR"/>
</dbReference>
<dbReference type="InterPro" id="IPR003594">
    <property type="entry name" value="HATPase_dom"/>
</dbReference>
<dbReference type="EC" id="2.7.13.3" evidence="3"/>
<dbReference type="SMART" id="SM00086">
    <property type="entry name" value="PAC"/>
    <property type="match status" value="1"/>
</dbReference>
<dbReference type="InterPro" id="IPR011006">
    <property type="entry name" value="CheY-like_superfamily"/>
</dbReference>
<dbReference type="InterPro" id="IPR036097">
    <property type="entry name" value="HisK_dim/P_sf"/>
</dbReference>
<dbReference type="PANTHER" id="PTHR43047">
    <property type="entry name" value="TWO-COMPONENT HISTIDINE PROTEIN KINASE"/>
    <property type="match status" value="1"/>
</dbReference>
<dbReference type="Pfam" id="PF13426">
    <property type="entry name" value="PAS_9"/>
    <property type="match status" value="2"/>
</dbReference>
<dbReference type="FunFam" id="1.10.287.130:FF:000004">
    <property type="entry name" value="Ethylene receptor 1"/>
    <property type="match status" value="1"/>
</dbReference>
<dbReference type="PANTHER" id="PTHR43047:SF72">
    <property type="entry name" value="OSMOSENSING HISTIDINE PROTEIN KINASE SLN1"/>
    <property type="match status" value="1"/>
</dbReference>
<dbReference type="AlphaFoldDB" id="A0A1F6GM74"/>
<keyword evidence="11" id="KW-0902">Two-component regulatory system</keyword>
<comment type="catalytic activity">
    <reaction evidence="1">
        <text>ATP + protein L-histidine = ADP + protein N-phospho-L-histidine.</text>
        <dbReference type="EC" id="2.7.13.3"/>
    </reaction>
</comment>
<evidence type="ECO:0000259" key="18">
    <source>
        <dbReference type="PROSITE" id="PS50113"/>
    </source>
</evidence>
<feature type="domain" description="Response regulatory" evidence="16">
    <location>
        <begin position="1013"/>
        <end position="1129"/>
    </location>
</feature>
<keyword evidence="8" id="KW-0418">Kinase</keyword>
<dbReference type="GO" id="GO:0006355">
    <property type="term" value="P:regulation of DNA-templated transcription"/>
    <property type="evidence" value="ECO:0007669"/>
    <property type="project" value="InterPro"/>
</dbReference>
<dbReference type="SMART" id="SM00091">
    <property type="entry name" value="PAS"/>
    <property type="match status" value="6"/>
</dbReference>
<dbReference type="PROSITE" id="PS50110">
    <property type="entry name" value="RESPONSE_REGULATORY"/>
    <property type="match status" value="1"/>
</dbReference>
<keyword evidence="5" id="KW-0808">Transferase</keyword>
<dbReference type="CDD" id="cd16922">
    <property type="entry name" value="HATPase_EvgS-ArcB-TorS-like"/>
    <property type="match status" value="1"/>
</dbReference>
<feature type="domain" description="PAC" evidence="18">
    <location>
        <begin position="695"/>
        <end position="748"/>
    </location>
</feature>
<dbReference type="InterPro" id="IPR036890">
    <property type="entry name" value="HATPase_C_sf"/>
</dbReference>
<dbReference type="Gene3D" id="3.30.450.20">
    <property type="entry name" value="PAS domain"/>
    <property type="match status" value="6"/>
</dbReference>
<evidence type="ECO:0000256" key="1">
    <source>
        <dbReference type="ARBA" id="ARBA00000085"/>
    </source>
</evidence>
<dbReference type="Gene3D" id="3.40.50.2300">
    <property type="match status" value="1"/>
</dbReference>
<dbReference type="CDD" id="cd00130">
    <property type="entry name" value="PAS"/>
    <property type="match status" value="5"/>
</dbReference>
<evidence type="ECO:0000256" key="13">
    <source>
        <dbReference type="PROSITE-ProRule" id="PRU00169"/>
    </source>
</evidence>
<evidence type="ECO:0000313" key="20">
    <source>
        <dbReference type="Proteomes" id="UP000177583"/>
    </source>
</evidence>
<evidence type="ECO:0000256" key="14">
    <source>
        <dbReference type="SAM" id="Coils"/>
    </source>
</evidence>
<dbReference type="InterPro" id="IPR004358">
    <property type="entry name" value="Sig_transdc_His_kin-like_C"/>
</dbReference>
<dbReference type="SUPFAM" id="SSF52172">
    <property type="entry name" value="CheY-like"/>
    <property type="match status" value="1"/>
</dbReference>
<dbReference type="Pfam" id="PF00989">
    <property type="entry name" value="PAS"/>
    <property type="match status" value="1"/>
</dbReference>
<feature type="domain" description="PAC" evidence="18">
    <location>
        <begin position="566"/>
        <end position="618"/>
    </location>
</feature>
<organism evidence="19 20">
    <name type="scientific">Candidatus Lambdaproteobacteria bacterium RIFOXYD2_FULL_56_26</name>
    <dbReference type="NCBI Taxonomy" id="1817773"/>
    <lineage>
        <taxon>Bacteria</taxon>
        <taxon>Pseudomonadati</taxon>
        <taxon>Pseudomonadota</taxon>
        <taxon>Candidatus Lambdaproteobacteria</taxon>
    </lineage>
</organism>
<dbReference type="Pfam" id="PF00072">
    <property type="entry name" value="Response_reg"/>
    <property type="match status" value="1"/>
</dbReference>
<dbReference type="NCBIfam" id="TIGR00229">
    <property type="entry name" value="sensory_box"/>
    <property type="match status" value="5"/>
</dbReference>
<dbReference type="SMART" id="SM00387">
    <property type="entry name" value="HATPase_c"/>
    <property type="match status" value="1"/>
</dbReference>
<feature type="domain" description="PAS" evidence="17">
    <location>
        <begin position="42"/>
        <end position="62"/>
    </location>
</feature>
<keyword evidence="7" id="KW-0547">Nucleotide-binding</keyword>
<feature type="domain" description="Histidine kinase" evidence="15">
    <location>
        <begin position="766"/>
        <end position="988"/>
    </location>
</feature>
<dbReference type="FunFam" id="3.30.565.10:FF:000010">
    <property type="entry name" value="Sensor histidine kinase RcsC"/>
    <property type="match status" value="1"/>
</dbReference>
<keyword evidence="14" id="KW-0175">Coiled coil</keyword>
<evidence type="ECO:0000256" key="7">
    <source>
        <dbReference type="ARBA" id="ARBA00022741"/>
    </source>
</evidence>
<dbReference type="InterPro" id="IPR003661">
    <property type="entry name" value="HisK_dim/P_dom"/>
</dbReference>
<evidence type="ECO:0000256" key="8">
    <source>
        <dbReference type="ARBA" id="ARBA00022777"/>
    </source>
</evidence>
<feature type="modified residue" description="4-aspartylphosphate" evidence="13">
    <location>
        <position position="1062"/>
    </location>
</feature>
<evidence type="ECO:0000259" key="16">
    <source>
        <dbReference type="PROSITE" id="PS50110"/>
    </source>
</evidence>
<dbReference type="Pfam" id="PF02518">
    <property type="entry name" value="HATPase_c"/>
    <property type="match status" value="1"/>
</dbReference>
<reference evidence="19 20" key="1">
    <citation type="journal article" date="2016" name="Nat. Commun.">
        <title>Thousands of microbial genomes shed light on interconnected biogeochemical processes in an aquifer system.</title>
        <authorList>
            <person name="Anantharaman K."/>
            <person name="Brown C.T."/>
            <person name="Hug L.A."/>
            <person name="Sharon I."/>
            <person name="Castelle C.J."/>
            <person name="Probst A.J."/>
            <person name="Thomas B.C."/>
            <person name="Singh A."/>
            <person name="Wilkins M.J."/>
            <person name="Karaoz U."/>
            <person name="Brodie E.L."/>
            <person name="Williams K.H."/>
            <person name="Hubbard S.S."/>
            <person name="Banfield J.F."/>
        </authorList>
    </citation>
    <scope>NUCLEOTIDE SEQUENCE [LARGE SCALE GENOMIC DNA]</scope>
</reference>
<dbReference type="CDD" id="cd00082">
    <property type="entry name" value="HisKA"/>
    <property type="match status" value="1"/>
</dbReference>
<dbReference type="CDD" id="cd17546">
    <property type="entry name" value="REC_hyHK_CKI1_RcsC-like"/>
    <property type="match status" value="1"/>
</dbReference>
<dbReference type="SUPFAM" id="SSF55785">
    <property type="entry name" value="PYP-like sensor domain (PAS domain)"/>
    <property type="match status" value="6"/>
</dbReference>
<dbReference type="SUPFAM" id="SSF47384">
    <property type="entry name" value="Homodimeric domain of signal transducing histidine kinase"/>
    <property type="match status" value="1"/>
</dbReference>
<dbReference type="InterPro" id="IPR001610">
    <property type="entry name" value="PAC"/>
</dbReference>
<dbReference type="InterPro" id="IPR013767">
    <property type="entry name" value="PAS_fold"/>
</dbReference>
<dbReference type="InterPro" id="IPR013656">
    <property type="entry name" value="PAS_4"/>
</dbReference>
<dbReference type="SMART" id="SM00448">
    <property type="entry name" value="REC"/>
    <property type="match status" value="1"/>
</dbReference>
<dbReference type="InterPro" id="IPR001789">
    <property type="entry name" value="Sig_transdc_resp-reg_receiver"/>
</dbReference>
<dbReference type="PROSITE" id="PS50109">
    <property type="entry name" value="HIS_KIN"/>
    <property type="match status" value="1"/>
</dbReference>
<evidence type="ECO:0000256" key="12">
    <source>
        <dbReference type="ARBA" id="ARBA00023136"/>
    </source>
</evidence>
<dbReference type="Pfam" id="PF08447">
    <property type="entry name" value="PAS_3"/>
    <property type="match status" value="1"/>
</dbReference>
<dbReference type="InterPro" id="IPR000014">
    <property type="entry name" value="PAS"/>
</dbReference>
<dbReference type="InterPro" id="IPR005467">
    <property type="entry name" value="His_kinase_dom"/>
</dbReference>
<dbReference type="GO" id="GO:0009927">
    <property type="term" value="F:histidine phosphotransfer kinase activity"/>
    <property type="evidence" value="ECO:0007669"/>
    <property type="project" value="TreeGrafter"/>
</dbReference>
<dbReference type="InterPro" id="IPR000700">
    <property type="entry name" value="PAS-assoc_C"/>
</dbReference>
<evidence type="ECO:0000256" key="9">
    <source>
        <dbReference type="ARBA" id="ARBA00022840"/>
    </source>
</evidence>
<sequence length="1236" mass="138418">MGGALALWLWSKAKPEPQKAHPKQPVGLGELGFEAILQTDRGHIVQANPAALELFGYSNQELCRLHIWDLVPEEWAADFTETHLFPQAQRLELVGKTKSGTTFVAEYKERVLDEHSKAAVFTDITKLKNFQSELMAQKALLQNLLEFSNNAIYLKDVQGKYLLANKTCLGLLGRSLDEVLGQNDRTLMGPEQGEKVMAEDRQTFSANRPVYFEEEIVLEGERHWFITNKFPLKDANGETYAICGISTEITERMKLTEAILAGERSFRQLFEGHTSMLWLVDPHSFEIVLANQAAASIHGLTPQTMKGHLLFEFVASPEQSKHRVNEINTAGRATFLSPHLLPDGSVRDFEVYSTLVEFEGRSLIFSIMHDVTEKQAAQKALQDGEERFRRLSEAAKEGLLVLEEGKVVDLNQAMEGLMGQPRFALLGLGTEELFPGLAPFKEGQSQILSGQGPQGPYHWEISSASLPSAGQNKLALLTNDLSALYLGQQRLEESHRFLQNLLNLIPAPFYFKNSQGLVSNCNQAFLDLVGHEAKEVLGQPFAGLFLEPVLQAITKQQHEIQESTPVQFELHLPRDNSEGLDFLCSESHIKDPKTGYLGQVGVWIDITSHKEAQKALAESKEQLDLAIKAGGLGFWDWYPQTDLLVINHRWAEMLGRTKEEIVPVGKSWFDLIHPDELKSIQKEMGEYLSGKRPVWSRELRLAHKDGHYVWVLTQGQITQRDETGQPLRMVGIHTDISLLKETMAHLEEEKEKAESAARAKAEFLANMSHEIRTPMNAVLGFTELLHEQVTDAVQQGYLESIQKGGKNLLRLINDVLDLSKIEAGKMPLHFEPINLPELGTDLAEIFTPRCNQKGIKLHLSLDPNLPKFVLMDDVRLRQILFNLLGNAIKFTEQGRVDLRFLAKNLDPLLLRCDLVFEVADTGIGVDEETQKHLFESFSQKPGLTKKYGGTGLGLAITAKLAKMMGGEVSLKSQDGKGALFVVRLPQVTWVKKMDQKPPPPPPGLGQLQFKPATVLVVDDVESNRLLIKEVLAYAGLSVKEAEDGQQGLILAEAILPDLILMDLRMPVLGGIEASRRLMADPRLAKIPRLAMTASVLNRSSSLLEEGVFQDVLYKPVQMDRLFASLSEFLETWERPAPKVLTPLLPSKPEVDLKPLLQELLALEPLYQSTLKEQNFELVTKFADQLVELARTYPEDFLLAYGQRLKQLALAFEIDPLLTTLAEFPQWVQALKTDKTP</sequence>
<dbReference type="EMBL" id="MFNF01000060">
    <property type="protein sequence ID" value="OGG99218.1"/>
    <property type="molecule type" value="Genomic_DNA"/>
</dbReference>
<dbReference type="GO" id="GO:0005886">
    <property type="term" value="C:plasma membrane"/>
    <property type="evidence" value="ECO:0007669"/>
    <property type="project" value="TreeGrafter"/>
</dbReference>
<evidence type="ECO:0000313" key="19">
    <source>
        <dbReference type="EMBL" id="OGG99218.1"/>
    </source>
</evidence>
<keyword evidence="10" id="KW-1133">Transmembrane helix</keyword>
<evidence type="ECO:0000256" key="5">
    <source>
        <dbReference type="ARBA" id="ARBA00022679"/>
    </source>
</evidence>
<gene>
    <name evidence="19" type="ORF">A2557_10140</name>
</gene>
<dbReference type="Pfam" id="PF13188">
    <property type="entry name" value="PAS_8"/>
    <property type="match status" value="1"/>
</dbReference>
<dbReference type="SUPFAM" id="SSF55874">
    <property type="entry name" value="ATPase domain of HSP90 chaperone/DNA topoisomerase II/histidine kinase"/>
    <property type="match status" value="1"/>
</dbReference>
<evidence type="ECO:0000256" key="10">
    <source>
        <dbReference type="ARBA" id="ARBA00022989"/>
    </source>
</evidence>
<feature type="domain" description="PAS" evidence="17">
    <location>
        <begin position="262"/>
        <end position="318"/>
    </location>
</feature>
<keyword evidence="12" id="KW-0472">Membrane</keyword>
<dbReference type="Pfam" id="PF00512">
    <property type="entry name" value="HisKA"/>
    <property type="match status" value="1"/>
</dbReference>
<accession>A0A1F6GM74</accession>
<feature type="coiled-coil region" evidence="14">
    <location>
        <begin position="736"/>
        <end position="766"/>
    </location>
</feature>
<feature type="domain" description="PAS" evidence="17">
    <location>
        <begin position="137"/>
        <end position="207"/>
    </location>
</feature>
<evidence type="ECO:0000259" key="17">
    <source>
        <dbReference type="PROSITE" id="PS50112"/>
    </source>
</evidence>
<dbReference type="Gene3D" id="1.10.287.130">
    <property type="match status" value="1"/>
</dbReference>
<evidence type="ECO:0000256" key="4">
    <source>
        <dbReference type="ARBA" id="ARBA00022553"/>
    </source>
</evidence>
<dbReference type="PROSITE" id="PS50113">
    <property type="entry name" value="PAC"/>
    <property type="match status" value="3"/>
</dbReference>
<evidence type="ECO:0000256" key="6">
    <source>
        <dbReference type="ARBA" id="ARBA00022692"/>
    </source>
</evidence>
<feature type="domain" description="PAC" evidence="18">
    <location>
        <begin position="206"/>
        <end position="261"/>
    </location>
</feature>
<dbReference type="Proteomes" id="UP000177583">
    <property type="component" value="Unassembled WGS sequence"/>
</dbReference>
<keyword evidence="9" id="KW-0067">ATP-binding</keyword>
<feature type="domain" description="PAS" evidence="17">
    <location>
        <begin position="643"/>
        <end position="691"/>
    </location>
</feature>
<dbReference type="PROSITE" id="PS50112">
    <property type="entry name" value="PAS"/>
    <property type="match status" value="5"/>
</dbReference>
<dbReference type="GO" id="GO:0005524">
    <property type="term" value="F:ATP binding"/>
    <property type="evidence" value="ECO:0007669"/>
    <property type="project" value="UniProtKB-KW"/>
</dbReference>
<dbReference type="InterPro" id="IPR013655">
    <property type="entry name" value="PAS_fold_3"/>
</dbReference>
<dbReference type="GO" id="GO:0000155">
    <property type="term" value="F:phosphorelay sensor kinase activity"/>
    <property type="evidence" value="ECO:0007669"/>
    <property type="project" value="InterPro"/>
</dbReference>
<evidence type="ECO:0000256" key="11">
    <source>
        <dbReference type="ARBA" id="ARBA00023012"/>
    </source>
</evidence>
<dbReference type="Gene3D" id="3.30.565.10">
    <property type="entry name" value="Histidine kinase-like ATPase, C-terminal domain"/>
    <property type="match status" value="1"/>
</dbReference>
<keyword evidence="4 13" id="KW-0597">Phosphoprotein</keyword>
<dbReference type="SMART" id="SM00388">
    <property type="entry name" value="HisKA"/>
    <property type="match status" value="1"/>
</dbReference>
<evidence type="ECO:0000256" key="3">
    <source>
        <dbReference type="ARBA" id="ARBA00012438"/>
    </source>
</evidence>
<comment type="subcellular location">
    <subcellularLocation>
        <location evidence="2">Membrane</location>
    </subcellularLocation>
</comment>
<keyword evidence="6" id="KW-0812">Transmembrane</keyword>
<comment type="caution">
    <text evidence="19">The sequence shown here is derived from an EMBL/GenBank/DDBJ whole genome shotgun (WGS) entry which is preliminary data.</text>
</comment>
<dbReference type="Pfam" id="PF08448">
    <property type="entry name" value="PAS_4"/>
    <property type="match status" value="1"/>
</dbReference>
<dbReference type="InterPro" id="IPR035965">
    <property type="entry name" value="PAS-like_dom_sf"/>
</dbReference>
<name>A0A1F6GM74_9PROT</name>
<feature type="domain" description="PAS" evidence="17">
    <location>
        <begin position="494"/>
        <end position="548"/>
    </location>
</feature>
<evidence type="ECO:0000259" key="15">
    <source>
        <dbReference type="PROSITE" id="PS50109"/>
    </source>
</evidence>
<evidence type="ECO:0000256" key="2">
    <source>
        <dbReference type="ARBA" id="ARBA00004370"/>
    </source>
</evidence>
<protein>
    <recommendedName>
        <fullName evidence="3">histidine kinase</fullName>
        <ecNumber evidence="3">2.7.13.3</ecNumber>
    </recommendedName>
</protein>
<proteinExistence type="predicted"/>